<keyword evidence="1" id="KW-0472">Membrane</keyword>
<dbReference type="InterPro" id="IPR051209">
    <property type="entry name" value="FAD-bind_Monooxygenase_sf"/>
</dbReference>
<name>A0A3S5Y4E4_RHOH1</name>
<gene>
    <name evidence="2" type="ordered locus">REQ_13570</name>
</gene>
<dbReference type="Pfam" id="PF13738">
    <property type="entry name" value="Pyr_redox_3"/>
    <property type="match status" value="1"/>
</dbReference>
<keyword evidence="1" id="KW-0812">Transmembrane</keyword>
<dbReference type="Gene3D" id="3.50.50.60">
    <property type="entry name" value="FAD/NAD(P)-binding domain"/>
    <property type="match status" value="2"/>
</dbReference>
<evidence type="ECO:0000313" key="2">
    <source>
        <dbReference type="EMBL" id="CBH47442.1"/>
    </source>
</evidence>
<dbReference type="RefSeq" id="WP_013415331.1">
    <property type="nucleotide sequence ID" value="NC_014659.1"/>
</dbReference>
<sequence>MKTGRTTLPAHVHTLIVGAGFGGIGLAATLLREDPAADLLVIERADDVGGTWRDNTYPGCACDVPSALYSYSFAPEPDWRYAYGKQPEIHAYLRRVADQTGVADRTVTGCELVEAQWDAHGRQWRVRTGRGDLTATVLVAATGALSAPKLPDVPGVESFTGTTFHSATWDHGYDLAGKRVAVIGTGASAIQFVPEIVDRVEHLTLFQRTASWVLPKHDRAVSRIERALFRAFPSTQKLVRGAVYAQKEGYVVGMAHQLWLLRLFQRRAEAYLRAQVPDDGLRAALTPAFTITCKRILLSNDWLRTLTRRDVTVVSSGLTAVTETAVIDDAGNEYPVDAIIFATGFTPTEPPVARHVRGADGRTLAEHWSGSPSAHLGTTVHGFPNLFLMYGPNTNLGHSSIVYMLESQATYIADALRAMRDERAATVEVTGDAQRRYNDGLDPQLARTVWNAGGCDSWYLDASGRNSVMWPTYTWRFRRRTRRFDRENYRLTTAGEDRRATEDTGARA</sequence>
<evidence type="ECO:0000313" key="3">
    <source>
        <dbReference type="Proteomes" id="UP000006892"/>
    </source>
</evidence>
<feature type="transmembrane region" description="Helical" evidence="1">
    <location>
        <begin position="12"/>
        <end position="31"/>
    </location>
</feature>
<dbReference type="Proteomes" id="UP001154400">
    <property type="component" value="Chromosome"/>
</dbReference>
<keyword evidence="1" id="KW-1133">Transmembrane helix</keyword>
<dbReference type="SUPFAM" id="SSF51905">
    <property type="entry name" value="FAD/NAD(P)-binding domain"/>
    <property type="match status" value="2"/>
</dbReference>
<evidence type="ECO:0000256" key="1">
    <source>
        <dbReference type="SAM" id="Phobius"/>
    </source>
</evidence>
<dbReference type="AlphaFoldDB" id="A0A3S5Y4E4"/>
<dbReference type="PANTHER" id="PTHR42877:SF4">
    <property type="entry name" value="FAD_NAD(P)-BINDING DOMAIN-CONTAINING PROTEIN-RELATED"/>
    <property type="match status" value="1"/>
</dbReference>
<organism evidence="2">
    <name type="scientific">Rhodococcus hoagii (strain 103S)</name>
    <name type="common">Rhodococcus equi</name>
    <dbReference type="NCBI Taxonomy" id="685727"/>
    <lineage>
        <taxon>Bacteria</taxon>
        <taxon>Bacillati</taxon>
        <taxon>Actinomycetota</taxon>
        <taxon>Actinomycetes</taxon>
        <taxon>Mycobacteriales</taxon>
        <taxon>Nocardiaceae</taxon>
        <taxon>Prescottella</taxon>
    </lineage>
</organism>
<dbReference type="KEGG" id="req:REQ_13570"/>
<dbReference type="EMBL" id="FN563149">
    <property type="protein sequence ID" value="CBH47442.1"/>
    <property type="molecule type" value="Genomic_DNA"/>
</dbReference>
<keyword evidence="2" id="KW-0503">Monooxygenase</keyword>
<dbReference type="InterPro" id="IPR036188">
    <property type="entry name" value="FAD/NAD-bd_sf"/>
</dbReference>
<proteinExistence type="predicted"/>
<reference evidence="2" key="1">
    <citation type="journal article" date="2010" name="PLoS Genet.">
        <title>The genome of a pathogenic rhodococcus: cooptive virulence underpinned by key gene acquisitions.</title>
        <authorList>
            <person name="Letek M."/>
            <person name="Gonzalez P."/>
            <person name="Macarthur I."/>
            <person name="Rodriguez H."/>
            <person name="Freeman T.C."/>
            <person name="Valero-Rello A."/>
            <person name="Blanco M."/>
            <person name="Buckley T."/>
            <person name="Cherevach I."/>
            <person name="Fahey R."/>
            <person name="Hapeshi A."/>
            <person name="Holdstock J."/>
            <person name="Leadon D."/>
            <person name="Navas J."/>
            <person name="Ocampo A."/>
            <person name="Quail M.A."/>
            <person name="Sanders M."/>
            <person name="Scortti M.M."/>
            <person name="Prescott J.F."/>
            <person name="Fogarty U."/>
            <person name="Meijer W.G."/>
            <person name="Parkhill J."/>
            <person name="Bentley S.D."/>
            <person name="Vazquez-Boland J.A."/>
        </authorList>
    </citation>
    <scope>NUCLEOTIDE SEQUENCE [LARGE SCALE GENOMIC DNA]</scope>
    <source>
        <strain evidence="2 3">103S</strain>
    </source>
</reference>
<dbReference type="GO" id="GO:0004497">
    <property type="term" value="F:monooxygenase activity"/>
    <property type="evidence" value="ECO:0007669"/>
    <property type="project" value="UniProtKB-KW"/>
</dbReference>
<protein>
    <submittedName>
        <fullName evidence="2">FAD-dependent monooxygenase</fullName>
    </submittedName>
</protein>
<accession>A0A3S5Y4E4</accession>
<dbReference type="PANTHER" id="PTHR42877">
    <property type="entry name" value="L-ORNITHINE N(5)-MONOOXYGENASE-RELATED"/>
    <property type="match status" value="1"/>
</dbReference>
<keyword evidence="2" id="KW-0560">Oxidoreductase</keyword>